<dbReference type="AlphaFoldDB" id="A0A835B3T1"/>
<dbReference type="EMBL" id="JACEFO010002150">
    <property type="protein sequence ID" value="KAF8677098.1"/>
    <property type="molecule type" value="Genomic_DNA"/>
</dbReference>
<dbReference type="GO" id="GO:0009543">
    <property type="term" value="C:chloroplast thylakoid lumen"/>
    <property type="evidence" value="ECO:0007669"/>
    <property type="project" value="TreeGrafter"/>
</dbReference>
<feature type="domain" description="PPIase FKBP-type" evidence="2">
    <location>
        <begin position="156"/>
        <end position="259"/>
    </location>
</feature>
<dbReference type="SUPFAM" id="SSF54534">
    <property type="entry name" value="FKBP-like"/>
    <property type="match status" value="1"/>
</dbReference>
<evidence type="ECO:0000256" key="1">
    <source>
        <dbReference type="PROSITE-ProRule" id="PRU00277"/>
    </source>
</evidence>
<keyword evidence="4" id="KW-1185">Reference proteome</keyword>
<dbReference type="EC" id="5.2.1.8" evidence="1"/>
<dbReference type="InterPro" id="IPR046357">
    <property type="entry name" value="PPIase_dom_sf"/>
</dbReference>
<keyword evidence="1" id="KW-0697">Rotamase</keyword>
<dbReference type="InterPro" id="IPR001179">
    <property type="entry name" value="PPIase_FKBP_dom"/>
</dbReference>
<proteinExistence type="predicted"/>
<organism evidence="3 4">
    <name type="scientific">Digitaria exilis</name>
    <dbReference type="NCBI Taxonomy" id="1010633"/>
    <lineage>
        <taxon>Eukaryota</taxon>
        <taxon>Viridiplantae</taxon>
        <taxon>Streptophyta</taxon>
        <taxon>Embryophyta</taxon>
        <taxon>Tracheophyta</taxon>
        <taxon>Spermatophyta</taxon>
        <taxon>Magnoliopsida</taxon>
        <taxon>Liliopsida</taxon>
        <taxon>Poales</taxon>
        <taxon>Poaceae</taxon>
        <taxon>PACMAD clade</taxon>
        <taxon>Panicoideae</taxon>
        <taxon>Panicodae</taxon>
        <taxon>Paniceae</taxon>
        <taxon>Anthephorinae</taxon>
        <taxon>Digitaria</taxon>
    </lineage>
</organism>
<name>A0A835B3T1_9POAL</name>
<comment type="caution">
    <text evidence="3">The sequence shown here is derived from an EMBL/GenBank/DDBJ whole genome shotgun (WGS) entry which is preliminary data.</text>
</comment>
<dbReference type="GO" id="GO:0003755">
    <property type="term" value="F:peptidyl-prolyl cis-trans isomerase activity"/>
    <property type="evidence" value="ECO:0007669"/>
    <property type="project" value="UniProtKB-KW"/>
</dbReference>
<evidence type="ECO:0000313" key="3">
    <source>
        <dbReference type="EMBL" id="KAF8677098.1"/>
    </source>
</evidence>
<dbReference type="PANTHER" id="PTHR47862">
    <property type="entry name" value="PEPTIDYL-PROLYL CIS-TRANS ISOMERASE FKBP18, CHLOROPLASTIC"/>
    <property type="match status" value="1"/>
</dbReference>
<dbReference type="PROSITE" id="PS50059">
    <property type="entry name" value="FKBP_PPIASE"/>
    <property type="match status" value="1"/>
</dbReference>
<reference evidence="3" key="1">
    <citation type="submission" date="2020-07" db="EMBL/GenBank/DDBJ databases">
        <title>Genome sequence and genetic diversity analysis of an under-domesticated orphan crop, white fonio (Digitaria exilis).</title>
        <authorList>
            <person name="Bennetzen J.L."/>
            <person name="Chen S."/>
            <person name="Ma X."/>
            <person name="Wang X."/>
            <person name="Yssel A.E.J."/>
            <person name="Chaluvadi S.R."/>
            <person name="Johnson M."/>
            <person name="Gangashetty P."/>
            <person name="Hamidou F."/>
            <person name="Sanogo M.D."/>
            <person name="Zwaenepoel A."/>
            <person name="Wallace J."/>
            <person name="Van De Peer Y."/>
            <person name="Van Deynze A."/>
        </authorList>
    </citation>
    <scope>NUCLEOTIDE SEQUENCE</scope>
    <source>
        <tissue evidence="3">Leaves</tissue>
    </source>
</reference>
<dbReference type="Proteomes" id="UP000636709">
    <property type="component" value="Unassembled WGS sequence"/>
</dbReference>
<dbReference type="PANTHER" id="PTHR47862:SF1">
    <property type="entry name" value="PEPTIDYL-PROLYL CIS-TRANS ISOMERASE FKBP18, CHLOROPLASTIC"/>
    <property type="match status" value="1"/>
</dbReference>
<dbReference type="Gene3D" id="3.10.50.40">
    <property type="match status" value="1"/>
</dbReference>
<protein>
    <recommendedName>
        <fullName evidence="1">peptidylprolyl isomerase</fullName>
        <ecNumber evidence="1">5.2.1.8</ecNumber>
    </recommendedName>
</protein>
<dbReference type="FunFam" id="3.10.50.40:FF:000036">
    <property type="entry name" value="Peptidylprolyl isomerase"/>
    <property type="match status" value="1"/>
</dbReference>
<keyword evidence="1" id="KW-0413">Isomerase</keyword>
<evidence type="ECO:0000313" key="4">
    <source>
        <dbReference type="Proteomes" id="UP000636709"/>
    </source>
</evidence>
<dbReference type="OrthoDB" id="1902587at2759"/>
<comment type="catalytic activity">
    <reaction evidence="1">
        <text>[protein]-peptidylproline (omega=180) = [protein]-peptidylproline (omega=0)</text>
        <dbReference type="Rhea" id="RHEA:16237"/>
        <dbReference type="Rhea" id="RHEA-COMP:10747"/>
        <dbReference type="Rhea" id="RHEA-COMP:10748"/>
        <dbReference type="ChEBI" id="CHEBI:83833"/>
        <dbReference type="ChEBI" id="CHEBI:83834"/>
        <dbReference type="EC" id="5.2.1.8"/>
    </reaction>
</comment>
<accession>A0A835B3T1</accession>
<sequence>MDQKTFHQRSLDTDTDSRCLNCRVTCLPFLIRKRRLHHRRPPSLPSSNQSSSYTTPMASRALLSRTFHHHPLPSAAPSHLSRETCGAPSCLPGAVSRRRAAMQLLSAGFLAAVAPPPSLAARRGRIVVPPEDYVTAPDGLKYYDLIEGKGPTASKGSTVQVHFDCIYRGITAVSSRESKLLAGNRSIAQPYEFIVGSLPGKERKRDFADNANGLYSAQAAPKPPAAMYTITEGMKVGGKRRVIVPPELGYGKRGMSEIPVKFLCIKNSKS</sequence>
<dbReference type="Pfam" id="PF00254">
    <property type="entry name" value="FKBP_C"/>
    <property type="match status" value="1"/>
</dbReference>
<gene>
    <name evidence="3" type="ORF">HU200_046561</name>
</gene>
<evidence type="ECO:0000259" key="2">
    <source>
        <dbReference type="PROSITE" id="PS50059"/>
    </source>
</evidence>
<dbReference type="InterPro" id="IPR044180">
    <property type="entry name" value="FKBP18-like"/>
</dbReference>